<dbReference type="Proteomes" id="UP000653305">
    <property type="component" value="Unassembled WGS sequence"/>
</dbReference>
<feature type="signal peptide" evidence="2">
    <location>
        <begin position="1"/>
        <end position="25"/>
    </location>
</feature>
<keyword evidence="4" id="KW-1185">Reference proteome</keyword>
<dbReference type="OrthoDB" id="2016943at2759"/>
<protein>
    <submittedName>
        <fullName evidence="3">Uncharacterized protein</fullName>
    </submittedName>
</protein>
<gene>
    <name evidence="3" type="ORF">PHJA_001160300</name>
</gene>
<accession>A0A830C1C5</accession>
<evidence type="ECO:0000256" key="1">
    <source>
        <dbReference type="SAM" id="MobiDB-lite"/>
    </source>
</evidence>
<sequence length="132" mass="15056">MKPNPHTRHHILLHLLLRSLKFTKLSPPHTHSLTHSVISGGHFAPPLRPDPHRRCPRPYFLRAADPRHQPDMAPDRGSDLHRRLRIFVLLRVRRRHRGGRPLGSTGISGGFTRPVRIGSITRGPGLLTRRSM</sequence>
<evidence type="ECO:0000313" key="3">
    <source>
        <dbReference type="EMBL" id="GFP90164.1"/>
    </source>
</evidence>
<evidence type="ECO:0000313" key="4">
    <source>
        <dbReference type="Proteomes" id="UP000653305"/>
    </source>
</evidence>
<dbReference type="AlphaFoldDB" id="A0A830C1C5"/>
<reference evidence="3" key="1">
    <citation type="submission" date="2020-07" db="EMBL/GenBank/DDBJ databases">
        <title>Ethylene signaling mediates host invasion by parasitic plants.</title>
        <authorList>
            <person name="Yoshida S."/>
        </authorList>
    </citation>
    <scope>NUCLEOTIDE SEQUENCE</scope>
    <source>
        <strain evidence="3">Okayama</strain>
    </source>
</reference>
<feature type="region of interest" description="Disordered" evidence="1">
    <location>
        <begin position="100"/>
        <end position="132"/>
    </location>
</feature>
<organism evidence="3 4">
    <name type="scientific">Phtheirospermum japonicum</name>
    <dbReference type="NCBI Taxonomy" id="374723"/>
    <lineage>
        <taxon>Eukaryota</taxon>
        <taxon>Viridiplantae</taxon>
        <taxon>Streptophyta</taxon>
        <taxon>Embryophyta</taxon>
        <taxon>Tracheophyta</taxon>
        <taxon>Spermatophyta</taxon>
        <taxon>Magnoliopsida</taxon>
        <taxon>eudicotyledons</taxon>
        <taxon>Gunneridae</taxon>
        <taxon>Pentapetalae</taxon>
        <taxon>asterids</taxon>
        <taxon>lamiids</taxon>
        <taxon>Lamiales</taxon>
        <taxon>Orobanchaceae</taxon>
        <taxon>Orobanchaceae incertae sedis</taxon>
        <taxon>Phtheirospermum</taxon>
    </lineage>
</organism>
<name>A0A830C1C5_9LAMI</name>
<proteinExistence type="predicted"/>
<dbReference type="EMBL" id="BMAC01000210">
    <property type="protein sequence ID" value="GFP90164.1"/>
    <property type="molecule type" value="Genomic_DNA"/>
</dbReference>
<evidence type="ECO:0000256" key="2">
    <source>
        <dbReference type="SAM" id="SignalP"/>
    </source>
</evidence>
<keyword evidence="2" id="KW-0732">Signal</keyword>
<feature type="chain" id="PRO_5033020015" evidence="2">
    <location>
        <begin position="26"/>
        <end position="132"/>
    </location>
</feature>
<comment type="caution">
    <text evidence="3">The sequence shown here is derived from an EMBL/GenBank/DDBJ whole genome shotgun (WGS) entry which is preliminary data.</text>
</comment>